<dbReference type="Gene3D" id="3.30.560.10">
    <property type="entry name" value="Glucose Oxidase, domain 3"/>
    <property type="match status" value="1"/>
</dbReference>
<dbReference type="Gene3D" id="3.50.50.60">
    <property type="entry name" value="FAD/NAD(P)-binding domain"/>
    <property type="match status" value="1"/>
</dbReference>
<dbReference type="Proteomes" id="UP000002630">
    <property type="component" value="Linkage Group LG02"/>
</dbReference>
<name>D7FW40_ECTSI</name>
<keyword evidence="9" id="KW-1185">Reference proteome</keyword>
<feature type="signal peptide" evidence="6">
    <location>
        <begin position="1"/>
        <end position="18"/>
    </location>
</feature>
<dbReference type="PANTHER" id="PTHR11552">
    <property type="entry name" value="GLUCOSE-METHANOL-CHOLINE GMC OXIDOREDUCTASE"/>
    <property type="match status" value="1"/>
</dbReference>
<dbReference type="eggNOG" id="KOG1238">
    <property type="taxonomic scope" value="Eukaryota"/>
</dbReference>
<dbReference type="EMBL" id="FN649727">
    <property type="protein sequence ID" value="CBJ25560.1"/>
    <property type="molecule type" value="Genomic_DNA"/>
</dbReference>
<dbReference type="PANTHER" id="PTHR11552:SF147">
    <property type="entry name" value="CHOLINE DEHYDROGENASE, MITOCHONDRIAL"/>
    <property type="match status" value="1"/>
</dbReference>
<evidence type="ECO:0000313" key="9">
    <source>
        <dbReference type="Proteomes" id="UP000002630"/>
    </source>
</evidence>
<dbReference type="InterPro" id="IPR000172">
    <property type="entry name" value="GMC_OxRdtase_N"/>
</dbReference>
<dbReference type="STRING" id="2880.D7FW40"/>
<reference evidence="8 9" key="1">
    <citation type="journal article" date="2010" name="Nature">
        <title>The Ectocarpus genome and the independent evolution of multicellularity in brown algae.</title>
        <authorList>
            <person name="Cock J.M."/>
            <person name="Sterck L."/>
            <person name="Rouze P."/>
            <person name="Scornet D."/>
            <person name="Allen A.E."/>
            <person name="Amoutzias G."/>
            <person name="Anthouard V."/>
            <person name="Artiguenave F."/>
            <person name="Aury J.M."/>
            <person name="Badger J.H."/>
            <person name="Beszteri B."/>
            <person name="Billiau K."/>
            <person name="Bonnet E."/>
            <person name="Bothwell J.H."/>
            <person name="Bowler C."/>
            <person name="Boyen C."/>
            <person name="Brownlee C."/>
            <person name="Carrano C.J."/>
            <person name="Charrier B."/>
            <person name="Cho G.Y."/>
            <person name="Coelho S.M."/>
            <person name="Collen J."/>
            <person name="Corre E."/>
            <person name="Da Silva C."/>
            <person name="Delage L."/>
            <person name="Delaroque N."/>
            <person name="Dittami S.M."/>
            <person name="Doulbeau S."/>
            <person name="Elias M."/>
            <person name="Farnham G."/>
            <person name="Gachon C.M."/>
            <person name="Gschloessl B."/>
            <person name="Heesch S."/>
            <person name="Jabbari K."/>
            <person name="Jubin C."/>
            <person name="Kawai H."/>
            <person name="Kimura K."/>
            <person name="Kloareg B."/>
            <person name="Kupper F.C."/>
            <person name="Lang D."/>
            <person name="Le Bail A."/>
            <person name="Leblanc C."/>
            <person name="Lerouge P."/>
            <person name="Lohr M."/>
            <person name="Lopez P.J."/>
            <person name="Martens C."/>
            <person name="Maumus F."/>
            <person name="Michel G."/>
            <person name="Miranda-Saavedra D."/>
            <person name="Morales J."/>
            <person name="Moreau H."/>
            <person name="Motomura T."/>
            <person name="Nagasato C."/>
            <person name="Napoli C.A."/>
            <person name="Nelson D.R."/>
            <person name="Nyvall-Collen P."/>
            <person name="Peters A.F."/>
            <person name="Pommier C."/>
            <person name="Potin P."/>
            <person name="Poulain J."/>
            <person name="Quesneville H."/>
            <person name="Read B."/>
            <person name="Rensing S.A."/>
            <person name="Ritter A."/>
            <person name="Rousvoal S."/>
            <person name="Samanta M."/>
            <person name="Samson G."/>
            <person name="Schroeder D.C."/>
            <person name="Segurens B."/>
            <person name="Strittmatter M."/>
            <person name="Tonon T."/>
            <person name="Tregear J.W."/>
            <person name="Valentin K."/>
            <person name="von Dassow P."/>
            <person name="Yamagishi T."/>
            <person name="Van de Peer Y."/>
            <person name="Wincker P."/>
        </authorList>
    </citation>
    <scope>NUCLEOTIDE SEQUENCE [LARGE SCALE GENOMIC DNA]</scope>
    <source>
        <strain evidence="9">Ec32 / CCAP1310/4</strain>
    </source>
</reference>
<evidence type="ECO:0000256" key="2">
    <source>
        <dbReference type="ARBA" id="ARBA00010790"/>
    </source>
</evidence>
<comment type="similarity">
    <text evidence="2">Belongs to the GMC oxidoreductase family.</text>
</comment>
<dbReference type="SUPFAM" id="SSF51905">
    <property type="entry name" value="FAD/NAD(P)-binding domain"/>
    <property type="match status" value="1"/>
</dbReference>
<dbReference type="PIRSF" id="PIRSF000137">
    <property type="entry name" value="Alcohol_oxidase"/>
    <property type="match status" value="1"/>
</dbReference>
<dbReference type="EMBL" id="FN648486">
    <property type="protein sequence ID" value="CBJ25560.1"/>
    <property type="molecule type" value="Genomic_DNA"/>
</dbReference>
<protein>
    <recommendedName>
        <fullName evidence="7">Glucose-methanol-choline oxidoreductase N-terminal domain-containing protein</fullName>
    </recommendedName>
</protein>
<dbReference type="PROSITE" id="PS00624">
    <property type="entry name" value="GMC_OXRED_2"/>
    <property type="match status" value="1"/>
</dbReference>
<comment type="cofactor">
    <cofactor evidence="1 5">
        <name>FAD</name>
        <dbReference type="ChEBI" id="CHEBI:57692"/>
    </cofactor>
</comment>
<keyword evidence="4 5" id="KW-0274">FAD</keyword>
<dbReference type="Pfam" id="PF00732">
    <property type="entry name" value="GMC_oxred_N"/>
    <property type="match status" value="1"/>
</dbReference>
<dbReference type="OMA" id="NHFESCA"/>
<evidence type="ECO:0000256" key="4">
    <source>
        <dbReference type="ARBA" id="ARBA00022827"/>
    </source>
</evidence>
<dbReference type="AlphaFoldDB" id="D7FW40"/>
<dbReference type="GO" id="GO:0016020">
    <property type="term" value="C:membrane"/>
    <property type="evidence" value="ECO:0007669"/>
    <property type="project" value="TreeGrafter"/>
</dbReference>
<evidence type="ECO:0000313" key="8">
    <source>
        <dbReference type="EMBL" id="CBJ25560.1"/>
    </source>
</evidence>
<feature type="binding site" evidence="5">
    <location>
        <position position="140"/>
    </location>
    <ligand>
        <name>FAD</name>
        <dbReference type="ChEBI" id="CHEBI:57692"/>
    </ligand>
</feature>
<dbReference type="SUPFAM" id="SSF54373">
    <property type="entry name" value="FAD-linked reductases, C-terminal domain"/>
    <property type="match status" value="1"/>
</dbReference>
<accession>D7FW40</accession>
<dbReference type="GO" id="GO:0050660">
    <property type="term" value="F:flavin adenine dinucleotide binding"/>
    <property type="evidence" value="ECO:0007669"/>
    <property type="project" value="InterPro"/>
</dbReference>
<evidence type="ECO:0000256" key="5">
    <source>
        <dbReference type="PIRSR" id="PIRSR000137-2"/>
    </source>
</evidence>
<evidence type="ECO:0000256" key="1">
    <source>
        <dbReference type="ARBA" id="ARBA00001974"/>
    </source>
</evidence>
<keyword evidence="3" id="KW-0285">Flavoprotein</keyword>
<organism evidence="8 9">
    <name type="scientific">Ectocarpus siliculosus</name>
    <name type="common">Brown alga</name>
    <name type="synonym">Conferva siliculosa</name>
    <dbReference type="NCBI Taxonomy" id="2880"/>
    <lineage>
        <taxon>Eukaryota</taxon>
        <taxon>Sar</taxon>
        <taxon>Stramenopiles</taxon>
        <taxon>Ochrophyta</taxon>
        <taxon>PX clade</taxon>
        <taxon>Phaeophyceae</taxon>
        <taxon>Ectocarpales</taxon>
        <taxon>Ectocarpaceae</taxon>
        <taxon>Ectocarpus</taxon>
    </lineage>
</organism>
<evidence type="ECO:0000259" key="7">
    <source>
        <dbReference type="PROSITE" id="PS00624"/>
    </source>
</evidence>
<dbReference type="InterPro" id="IPR036188">
    <property type="entry name" value="FAD/NAD-bd_sf"/>
</dbReference>
<gene>
    <name evidence="8" type="ORF">Esi_0003_0214</name>
</gene>
<dbReference type="InterPro" id="IPR007867">
    <property type="entry name" value="GMC_OxRtase_C"/>
</dbReference>
<evidence type="ECO:0000256" key="6">
    <source>
        <dbReference type="SAM" id="SignalP"/>
    </source>
</evidence>
<dbReference type="Pfam" id="PF05199">
    <property type="entry name" value="GMC_oxred_C"/>
    <property type="match status" value="1"/>
</dbReference>
<sequence length="598" mass="63965">MVAAQGLMAMAMCAVSSAFMLAPTPMSIPSTISRSARGTTRVPAARYATSSVSMSVAEEGHKFIIIGGGTAGCVLANRLSADKDNSVLVLEAGSEKFNDRNIKMPIAILRLFKSVFDWGFQSENEKFATGDGIYLCRGKVLGGSSCTNVMLYHRGEEADYDAWGVDGWKGKDVLPYFKKAENNRSKKKGEFHGKGGLMQVENARYMNPLTKLFFKACEQAGLSENEDFNDWSHSQEGFGRFQVAQKRGKRCSAASSYLKEAMGRKNLDVQTSAQITKVLIENGGAIGVEYVRDGEKKIAKLAVGGEILLAGGAISSPQVLMLSGVGPAEHLRSKGIEVKSNVPGVGKNLRDHPAVTVMADINKPISITDKVLKEGSGDVNKITALQWLLTGTGPLTSPGCENGAFFKTTPDKAAADLQLRFVPGRSTTPDGVKAYNTIGTKGRPPSGVTVQVVGIRPQSEGHVELRSSDPFDKPHIVTNYLESGEDMASLTNGIEMARKLFDQEAFGEMVDKEVFPGRDNKEISEYIKSTVHSANALVGTCKMGEESDNMSVVNSALKVKGVAGLRVIDSSVMPSIPGGQTAAPTIMIAEKAADMLMA</sequence>
<feature type="domain" description="Glucose-methanol-choline oxidoreductase N-terminal" evidence="7">
    <location>
        <begin position="312"/>
        <end position="326"/>
    </location>
</feature>
<keyword evidence="6" id="KW-0732">Signal</keyword>
<dbReference type="InterPro" id="IPR012132">
    <property type="entry name" value="GMC_OxRdtase"/>
</dbReference>
<feature type="chain" id="PRO_5003095539" description="Glucose-methanol-choline oxidoreductase N-terminal domain-containing protein" evidence="6">
    <location>
        <begin position="19"/>
        <end position="598"/>
    </location>
</feature>
<dbReference type="OrthoDB" id="269227at2759"/>
<proteinExistence type="inferred from homology"/>
<dbReference type="GO" id="GO:0008812">
    <property type="term" value="F:choline dehydrogenase activity"/>
    <property type="evidence" value="ECO:0007669"/>
    <property type="project" value="TreeGrafter"/>
</dbReference>
<dbReference type="InParanoid" id="D7FW40"/>
<dbReference type="GO" id="GO:0019285">
    <property type="term" value="P:glycine betaine biosynthetic process from choline"/>
    <property type="evidence" value="ECO:0007669"/>
    <property type="project" value="TreeGrafter"/>
</dbReference>
<evidence type="ECO:0000256" key="3">
    <source>
        <dbReference type="ARBA" id="ARBA00022630"/>
    </source>
</evidence>